<organism evidence="5 6">
    <name type="scientific">Haloactinomyces albus</name>
    <dbReference type="NCBI Taxonomy" id="1352928"/>
    <lineage>
        <taxon>Bacteria</taxon>
        <taxon>Bacillati</taxon>
        <taxon>Actinomycetota</taxon>
        <taxon>Actinomycetes</taxon>
        <taxon>Actinopolysporales</taxon>
        <taxon>Actinopolysporaceae</taxon>
        <taxon>Haloactinomyces</taxon>
    </lineage>
</organism>
<evidence type="ECO:0000313" key="5">
    <source>
        <dbReference type="EMBL" id="MDR7303705.1"/>
    </source>
</evidence>
<keyword evidence="6" id="KW-1185">Reference proteome</keyword>
<dbReference type="Pfam" id="PF05719">
    <property type="entry name" value="GPP34"/>
    <property type="match status" value="1"/>
</dbReference>
<comment type="subcellular location">
    <subcellularLocation>
        <location evidence="1">Golgi apparatus membrane</location>
        <topology evidence="1">Peripheral membrane protein</topology>
        <orientation evidence="1">Cytoplasmic side</orientation>
    </subcellularLocation>
</comment>
<proteinExistence type="predicted"/>
<dbReference type="EMBL" id="JAVDXW010000001">
    <property type="protein sequence ID" value="MDR7303705.1"/>
    <property type="molecule type" value="Genomic_DNA"/>
</dbReference>
<evidence type="ECO:0000256" key="2">
    <source>
        <dbReference type="ARBA" id="ARBA00023034"/>
    </source>
</evidence>
<comment type="caution">
    <text evidence="5">The sequence shown here is derived from an EMBL/GenBank/DDBJ whole genome shotgun (WGS) entry which is preliminary data.</text>
</comment>
<sequence length="217" mass="24158">MRTNDTASEPWHLATDWFWLAHDDTSGKARVNRTHLGIGLGGALLAELLSAEYMTLTEDLVVPVTRNVPPDVLAHQVFSVARGEPQPLSTRTWLSYLSRTAYEDVGQHLWRRGLIERNRSILWWAPRWLPVDPEIARQPSSRLRSLLIHGEARSAYDAVLVGLSEATGLLQGVLDPEEIPTAQEFLPAVLQTLSPTLRTLLGQMRAAASAAVLSERR</sequence>
<keyword evidence="4" id="KW-0472">Membrane</keyword>
<accession>A0AAE3ZGM6</accession>
<gene>
    <name evidence="5" type="ORF">JOF55_003886</name>
</gene>
<dbReference type="Gene3D" id="1.10.3630.10">
    <property type="entry name" value="yeast vps74-n-term truncation variant domain like"/>
    <property type="match status" value="1"/>
</dbReference>
<reference evidence="5" key="1">
    <citation type="submission" date="2023-07" db="EMBL/GenBank/DDBJ databases">
        <title>Sequencing the genomes of 1000 actinobacteria strains.</title>
        <authorList>
            <person name="Klenk H.-P."/>
        </authorList>
    </citation>
    <scope>NUCLEOTIDE SEQUENCE</scope>
    <source>
        <strain evidence="5">DSM 45977</strain>
    </source>
</reference>
<dbReference type="GO" id="GO:0005737">
    <property type="term" value="C:cytoplasm"/>
    <property type="evidence" value="ECO:0007669"/>
    <property type="project" value="UniProtKB-ARBA"/>
</dbReference>
<evidence type="ECO:0000313" key="6">
    <source>
        <dbReference type="Proteomes" id="UP001180845"/>
    </source>
</evidence>
<dbReference type="Proteomes" id="UP001180845">
    <property type="component" value="Unassembled WGS sequence"/>
</dbReference>
<dbReference type="AlphaFoldDB" id="A0AAE3ZGM6"/>
<evidence type="ECO:0000256" key="4">
    <source>
        <dbReference type="ARBA" id="ARBA00023136"/>
    </source>
</evidence>
<evidence type="ECO:0000256" key="3">
    <source>
        <dbReference type="ARBA" id="ARBA00023121"/>
    </source>
</evidence>
<keyword evidence="3" id="KW-0446">Lipid-binding</keyword>
<evidence type="ECO:0008006" key="7">
    <source>
        <dbReference type="Google" id="ProtNLM"/>
    </source>
</evidence>
<dbReference type="GO" id="GO:0070273">
    <property type="term" value="F:phosphatidylinositol-4-phosphate binding"/>
    <property type="evidence" value="ECO:0007669"/>
    <property type="project" value="InterPro"/>
</dbReference>
<keyword evidence="2" id="KW-0333">Golgi apparatus</keyword>
<dbReference type="GO" id="GO:0012505">
    <property type="term" value="C:endomembrane system"/>
    <property type="evidence" value="ECO:0007669"/>
    <property type="project" value="UniProtKB-ARBA"/>
</dbReference>
<dbReference type="InterPro" id="IPR038261">
    <property type="entry name" value="GPP34-like_sf"/>
</dbReference>
<name>A0AAE3ZGM6_9ACTN</name>
<protein>
    <recommendedName>
        <fullName evidence="7">Golgi phosphoprotein 3 (GPP34)</fullName>
    </recommendedName>
</protein>
<dbReference type="RefSeq" id="WP_310276202.1">
    <property type="nucleotide sequence ID" value="NZ_JAVDXW010000001.1"/>
</dbReference>
<dbReference type="InterPro" id="IPR008628">
    <property type="entry name" value="GPP34-like"/>
</dbReference>
<evidence type="ECO:0000256" key="1">
    <source>
        <dbReference type="ARBA" id="ARBA00004255"/>
    </source>
</evidence>